<evidence type="ECO:0000313" key="2">
    <source>
        <dbReference type="EMBL" id="PSS35078.1"/>
    </source>
</evidence>
<reference evidence="2 3" key="1">
    <citation type="submission" date="2017-07" db="EMBL/GenBank/DDBJ databases">
        <title>An improved, manually edited Actinidia chinensis var. chinensis (kiwifruit) genome highlights the challenges associated with draft genomes and gene prediction in plants.</title>
        <authorList>
            <person name="Pilkington S."/>
            <person name="Crowhurst R."/>
            <person name="Hilario E."/>
            <person name="Nardozza S."/>
            <person name="Fraser L."/>
            <person name="Peng Y."/>
            <person name="Gunaseelan K."/>
            <person name="Simpson R."/>
            <person name="Tahir J."/>
            <person name="Deroles S."/>
            <person name="Templeton K."/>
            <person name="Luo Z."/>
            <person name="Davy M."/>
            <person name="Cheng C."/>
            <person name="Mcneilage M."/>
            <person name="Scaglione D."/>
            <person name="Liu Y."/>
            <person name="Zhang Q."/>
            <person name="Datson P."/>
            <person name="De Silva N."/>
            <person name="Gardiner S."/>
            <person name="Bassett H."/>
            <person name="Chagne D."/>
            <person name="Mccallum J."/>
            <person name="Dzierzon H."/>
            <person name="Deng C."/>
            <person name="Wang Y.-Y."/>
            <person name="Barron N."/>
            <person name="Manako K."/>
            <person name="Bowen J."/>
            <person name="Foster T."/>
            <person name="Erridge Z."/>
            <person name="Tiffin H."/>
            <person name="Waite C."/>
            <person name="Davies K."/>
            <person name="Grierson E."/>
            <person name="Laing W."/>
            <person name="Kirk R."/>
            <person name="Chen X."/>
            <person name="Wood M."/>
            <person name="Montefiori M."/>
            <person name="Brummell D."/>
            <person name="Schwinn K."/>
            <person name="Catanach A."/>
            <person name="Fullerton C."/>
            <person name="Li D."/>
            <person name="Meiyalaghan S."/>
            <person name="Nieuwenhuizen N."/>
            <person name="Read N."/>
            <person name="Prakash R."/>
            <person name="Hunter D."/>
            <person name="Zhang H."/>
            <person name="Mckenzie M."/>
            <person name="Knabel M."/>
            <person name="Harris A."/>
            <person name="Allan A."/>
            <person name="Chen A."/>
            <person name="Janssen B."/>
            <person name="Plunkett B."/>
            <person name="Dwamena C."/>
            <person name="Voogd C."/>
            <person name="Leif D."/>
            <person name="Lafferty D."/>
            <person name="Souleyre E."/>
            <person name="Varkonyi-Gasic E."/>
            <person name="Gambi F."/>
            <person name="Hanley J."/>
            <person name="Yao J.-L."/>
            <person name="Cheung J."/>
            <person name="David K."/>
            <person name="Warren B."/>
            <person name="Marsh K."/>
            <person name="Snowden K."/>
            <person name="Lin-Wang K."/>
            <person name="Brian L."/>
            <person name="Martinez-Sanchez M."/>
            <person name="Wang M."/>
            <person name="Ileperuma N."/>
            <person name="Macnee N."/>
            <person name="Campin R."/>
            <person name="Mcatee P."/>
            <person name="Drummond R."/>
            <person name="Espley R."/>
            <person name="Ireland H."/>
            <person name="Wu R."/>
            <person name="Atkinson R."/>
            <person name="Karunairetnam S."/>
            <person name="Bulley S."/>
            <person name="Chunkath S."/>
            <person name="Hanley Z."/>
            <person name="Storey R."/>
            <person name="Thrimawithana A."/>
            <person name="Thomson S."/>
            <person name="David C."/>
            <person name="Testolin R."/>
        </authorList>
    </citation>
    <scope>NUCLEOTIDE SEQUENCE [LARGE SCALE GENOMIC DNA]</scope>
    <source>
        <strain evidence="3">cv. Red5</strain>
        <tissue evidence="2">Young leaf</tissue>
    </source>
</reference>
<dbReference type="OrthoDB" id="10518110at2759"/>
<keyword evidence="3" id="KW-1185">Reference proteome</keyword>
<feature type="compositionally biased region" description="Polar residues" evidence="1">
    <location>
        <begin position="1"/>
        <end position="16"/>
    </location>
</feature>
<comment type="caution">
    <text evidence="2">The sequence shown here is derived from an EMBL/GenBank/DDBJ whole genome shotgun (WGS) entry which is preliminary data.</text>
</comment>
<organism evidence="2 3">
    <name type="scientific">Actinidia chinensis var. chinensis</name>
    <name type="common">Chinese soft-hair kiwi</name>
    <dbReference type="NCBI Taxonomy" id="1590841"/>
    <lineage>
        <taxon>Eukaryota</taxon>
        <taxon>Viridiplantae</taxon>
        <taxon>Streptophyta</taxon>
        <taxon>Embryophyta</taxon>
        <taxon>Tracheophyta</taxon>
        <taxon>Spermatophyta</taxon>
        <taxon>Magnoliopsida</taxon>
        <taxon>eudicotyledons</taxon>
        <taxon>Gunneridae</taxon>
        <taxon>Pentapetalae</taxon>
        <taxon>asterids</taxon>
        <taxon>Ericales</taxon>
        <taxon>Actinidiaceae</taxon>
        <taxon>Actinidia</taxon>
    </lineage>
</organism>
<sequence>MIVKTNRGNRNRSSSPLWKPRSAPLLDRNQARNKIEEDEEGDFSTFVTSGGGGGMGVSTMSMAVASMQAVGELGFGKKQRVGSSASSSQDEEGLERSSFLLAKKDEETLTFAPPLSPV</sequence>
<feature type="region of interest" description="Disordered" evidence="1">
    <location>
        <begin position="1"/>
        <end position="50"/>
    </location>
</feature>
<dbReference type="Proteomes" id="UP000241394">
    <property type="component" value="Chromosome LG2"/>
</dbReference>
<dbReference type="AlphaFoldDB" id="A0A2R6RYI0"/>
<dbReference type="Gramene" id="PSS35078">
    <property type="protein sequence ID" value="PSS35078"/>
    <property type="gene ID" value="CEY00_Acc02275"/>
</dbReference>
<feature type="region of interest" description="Disordered" evidence="1">
    <location>
        <begin position="77"/>
        <end position="98"/>
    </location>
</feature>
<protein>
    <submittedName>
        <fullName evidence="2">PERQ amino acid-rich with GYF domain-containing protein</fullName>
    </submittedName>
</protein>
<name>A0A2R6RYI0_ACTCC</name>
<accession>A0A2R6RYI0</accession>
<gene>
    <name evidence="2" type="ORF">CEY00_Acc02275</name>
</gene>
<dbReference type="EMBL" id="NKQK01000002">
    <property type="protein sequence ID" value="PSS35078.1"/>
    <property type="molecule type" value="Genomic_DNA"/>
</dbReference>
<evidence type="ECO:0000256" key="1">
    <source>
        <dbReference type="SAM" id="MobiDB-lite"/>
    </source>
</evidence>
<evidence type="ECO:0000313" key="3">
    <source>
        <dbReference type="Proteomes" id="UP000241394"/>
    </source>
</evidence>
<dbReference type="InParanoid" id="A0A2R6RYI0"/>
<proteinExistence type="predicted"/>
<dbReference type="STRING" id="1590841.A0A2R6RYI0"/>
<reference evidence="3" key="2">
    <citation type="journal article" date="2018" name="BMC Genomics">
        <title>A manually annotated Actinidia chinensis var. chinensis (kiwifruit) genome highlights the challenges associated with draft genomes and gene prediction in plants.</title>
        <authorList>
            <person name="Pilkington S.M."/>
            <person name="Crowhurst R."/>
            <person name="Hilario E."/>
            <person name="Nardozza S."/>
            <person name="Fraser L."/>
            <person name="Peng Y."/>
            <person name="Gunaseelan K."/>
            <person name="Simpson R."/>
            <person name="Tahir J."/>
            <person name="Deroles S.C."/>
            <person name="Templeton K."/>
            <person name="Luo Z."/>
            <person name="Davy M."/>
            <person name="Cheng C."/>
            <person name="McNeilage M."/>
            <person name="Scaglione D."/>
            <person name="Liu Y."/>
            <person name="Zhang Q."/>
            <person name="Datson P."/>
            <person name="De Silva N."/>
            <person name="Gardiner S.E."/>
            <person name="Bassett H."/>
            <person name="Chagne D."/>
            <person name="McCallum J."/>
            <person name="Dzierzon H."/>
            <person name="Deng C."/>
            <person name="Wang Y.Y."/>
            <person name="Barron L."/>
            <person name="Manako K."/>
            <person name="Bowen J."/>
            <person name="Foster T.M."/>
            <person name="Erridge Z.A."/>
            <person name="Tiffin H."/>
            <person name="Waite C.N."/>
            <person name="Davies K.M."/>
            <person name="Grierson E.P."/>
            <person name="Laing W.A."/>
            <person name="Kirk R."/>
            <person name="Chen X."/>
            <person name="Wood M."/>
            <person name="Montefiori M."/>
            <person name="Brummell D.A."/>
            <person name="Schwinn K.E."/>
            <person name="Catanach A."/>
            <person name="Fullerton C."/>
            <person name="Li D."/>
            <person name="Meiyalaghan S."/>
            <person name="Nieuwenhuizen N."/>
            <person name="Read N."/>
            <person name="Prakash R."/>
            <person name="Hunter D."/>
            <person name="Zhang H."/>
            <person name="McKenzie M."/>
            <person name="Knabel M."/>
            <person name="Harris A."/>
            <person name="Allan A.C."/>
            <person name="Gleave A."/>
            <person name="Chen A."/>
            <person name="Janssen B.J."/>
            <person name="Plunkett B."/>
            <person name="Ampomah-Dwamena C."/>
            <person name="Voogd C."/>
            <person name="Leif D."/>
            <person name="Lafferty D."/>
            <person name="Souleyre E.J.F."/>
            <person name="Varkonyi-Gasic E."/>
            <person name="Gambi F."/>
            <person name="Hanley J."/>
            <person name="Yao J.L."/>
            <person name="Cheung J."/>
            <person name="David K.M."/>
            <person name="Warren B."/>
            <person name="Marsh K."/>
            <person name="Snowden K.C."/>
            <person name="Lin-Wang K."/>
            <person name="Brian L."/>
            <person name="Martinez-Sanchez M."/>
            <person name="Wang M."/>
            <person name="Ileperuma N."/>
            <person name="Macnee N."/>
            <person name="Campin R."/>
            <person name="McAtee P."/>
            <person name="Drummond R.S.M."/>
            <person name="Espley R.V."/>
            <person name="Ireland H.S."/>
            <person name="Wu R."/>
            <person name="Atkinson R.G."/>
            <person name="Karunairetnam S."/>
            <person name="Bulley S."/>
            <person name="Chunkath S."/>
            <person name="Hanley Z."/>
            <person name="Storey R."/>
            <person name="Thrimawithana A.H."/>
            <person name="Thomson S."/>
            <person name="David C."/>
            <person name="Testolin R."/>
            <person name="Huang H."/>
            <person name="Hellens R.P."/>
            <person name="Schaffer R.J."/>
        </authorList>
    </citation>
    <scope>NUCLEOTIDE SEQUENCE [LARGE SCALE GENOMIC DNA]</scope>
    <source>
        <strain evidence="3">cv. Red5</strain>
    </source>
</reference>